<protein>
    <submittedName>
        <fullName evidence="10">ATP-binding cassette domain-containing protein</fullName>
    </submittedName>
</protein>
<dbReference type="OrthoDB" id="9804199at2"/>
<dbReference type="SUPFAM" id="SSF52540">
    <property type="entry name" value="P-loop containing nucleoside triphosphate hydrolases"/>
    <property type="match status" value="1"/>
</dbReference>
<organism evidence="10 11">
    <name type="scientific">Acetobacterium paludosum</name>
    <dbReference type="NCBI Taxonomy" id="52693"/>
    <lineage>
        <taxon>Bacteria</taxon>
        <taxon>Bacillati</taxon>
        <taxon>Bacillota</taxon>
        <taxon>Clostridia</taxon>
        <taxon>Eubacteriales</taxon>
        <taxon>Eubacteriaceae</taxon>
        <taxon>Acetobacterium</taxon>
    </lineage>
</organism>
<dbReference type="RefSeq" id="WP_148567555.1">
    <property type="nucleotide sequence ID" value="NZ_RXYA01000010.1"/>
</dbReference>
<evidence type="ECO:0000256" key="4">
    <source>
        <dbReference type="ARBA" id="ARBA00022475"/>
    </source>
</evidence>
<dbReference type="PROSITE" id="PS00211">
    <property type="entry name" value="ABC_TRANSPORTER_1"/>
    <property type="match status" value="1"/>
</dbReference>
<keyword evidence="3" id="KW-0813">Transport</keyword>
<dbReference type="Pfam" id="PF00005">
    <property type="entry name" value="ABC_tran"/>
    <property type="match status" value="1"/>
</dbReference>
<dbReference type="InterPro" id="IPR030679">
    <property type="entry name" value="ABC_ATPase_HisP-typ"/>
</dbReference>
<dbReference type="Gene3D" id="3.40.50.300">
    <property type="entry name" value="P-loop containing nucleotide triphosphate hydrolases"/>
    <property type="match status" value="1"/>
</dbReference>
<dbReference type="PIRSF" id="PIRSF039085">
    <property type="entry name" value="ABC_ATPase_HisP"/>
    <property type="match status" value="1"/>
</dbReference>
<evidence type="ECO:0000259" key="9">
    <source>
        <dbReference type="PROSITE" id="PS50893"/>
    </source>
</evidence>
<evidence type="ECO:0000256" key="5">
    <source>
        <dbReference type="ARBA" id="ARBA00022741"/>
    </source>
</evidence>
<dbReference type="Proteomes" id="UP000616595">
    <property type="component" value="Unassembled WGS sequence"/>
</dbReference>
<dbReference type="PROSITE" id="PS50893">
    <property type="entry name" value="ABC_TRANSPORTER_2"/>
    <property type="match status" value="1"/>
</dbReference>
<dbReference type="InterPro" id="IPR050086">
    <property type="entry name" value="MetN_ABC_transporter-like"/>
</dbReference>
<keyword evidence="5" id="KW-0547">Nucleotide-binding</keyword>
<comment type="subcellular location">
    <subcellularLocation>
        <location evidence="1">Cell membrane</location>
        <topology evidence="1">Peripheral membrane protein</topology>
    </subcellularLocation>
</comment>
<evidence type="ECO:0000256" key="3">
    <source>
        <dbReference type="ARBA" id="ARBA00022448"/>
    </source>
</evidence>
<name>A0A923HVY7_9FIRM</name>
<proteinExistence type="inferred from homology"/>
<dbReference type="InterPro" id="IPR003439">
    <property type="entry name" value="ABC_transporter-like_ATP-bd"/>
</dbReference>
<keyword evidence="11" id="KW-1185">Reference proteome</keyword>
<keyword evidence="8" id="KW-0472">Membrane</keyword>
<keyword evidence="4" id="KW-1003">Cell membrane</keyword>
<feature type="domain" description="ABC transporter" evidence="9">
    <location>
        <begin position="4"/>
        <end position="243"/>
    </location>
</feature>
<evidence type="ECO:0000256" key="2">
    <source>
        <dbReference type="ARBA" id="ARBA00005417"/>
    </source>
</evidence>
<keyword evidence="6 10" id="KW-0067">ATP-binding</keyword>
<comment type="caution">
    <text evidence="10">The sequence shown here is derived from an EMBL/GenBank/DDBJ whole genome shotgun (WGS) entry which is preliminary data.</text>
</comment>
<dbReference type="GO" id="GO:0015424">
    <property type="term" value="F:ABC-type amino acid transporter activity"/>
    <property type="evidence" value="ECO:0007669"/>
    <property type="project" value="InterPro"/>
</dbReference>
<dbReference type="FunFam" id="3.40.50.300:FF:000020">
    <property type="entry name" value="Amino acid ABC transporter ATP-binding component"/>
    <property type="match status" value="1"/>
</dbReference>
<dbReference type="GO" id="GO:0005524">
    <property type="term" value="F:ATP binding"/>
    <property type="evidence" value="ECO:0007669"/>
    <property type="project" value="UniProtKB-KW"/>
</dbReference>
<gene>
    <name evidence="10" type="ORF">GH810_07850</name>
</gene>
<reference evidence="10" key="2">
    <citation type="submission" date="2020-10" db="EMBL/GenBank/DDBJ databases">
        <title>Comparative genomics of the Acetobacterium genus.</title>
        <authorList>
            <person name="Marshall C."/>
            <person name="May H."/>
            <person name="Norman S."/>
        </authorList>
    </citation>
    <scope>NUCLEOTIDE SEQUENCE</scope>
    <source>
        <strain evidence="10">DER-2019</strain>
    </source>
</reference>
<dbReference type="PANTHER" id="PTHR43166:SF9">
    <property type="entry name" value="GLUTAMATE_ASPARTATE IMPORT ATP-BINDING PROTEIN GLTL"/>
    <property type="match status" value="1"/>
</dbReference>
<comment type="similarity">
    <text evidence="2">Belongs to the ABC transporter superfamily.</text>
</comment>
<evidence type="ECO:0000313" key="11">
    <source>
        <dbReference type="Proteomes" id="UP000616595"/>
    </source>
</evidence>
<reference evidence="10" key="1">
    <citation type="submission" date="2019-10" db="EMBL/GenBank/DDBJ databases">
        <authorList>
            <person name="Ross D.E."/>
            <person name="Gulliver D."/>
        </authorList>
    </citation>
    <scope>NUCLEOTIDE SEQUENCE</scope>
    <source>
        <strain evidence="10">DER-2019</strain>
    </source>
</reference>
<dbReference type="GO" id="GO:0005886">
    <property type="term" value="C:plasma membrane"/>
    <property type="evidence" value="ECO:0007669"/>
    <property type="project" value="UniProtKB-SubCell"/>
</dbReference>
<dbReference type="EMBL" id="WJBD01000007">
    <property type="protein sequence ID" value="MBC3888220.1"/>
    <property type="molecule type" value="Genomic_DNA"/>
</dbReference>
<dbReference type="PANTHER" id="PTHR43166">
    <property type="entry name" value="AMINO ACID IMPORT ATP-BINDING PROTEIN"/>
    <property type="match status" value="1"/>
</dbReference>
<sequence>MEIIRVDKLNKSFGDHHVLNDISFTVNKGDVVAIIGSSGSGKSTLLRCLIDLEKADSGDVFMEGKPLIKSGVYPSMQEIREIIMRMGMVFQHFNLFPHLTVRQNLELAPKVVKKEEPLQMNKRCETYLEKVGLLERIDAMPSTLSGGEKQRVAIARALMMNPDILLFDEPTSALDPELTGEVLNVMQSLANEHMTMVVVTHEMNFARKVANKILFMDAGKILEEGTPEDIFNNPREQRTQAFLSTVLREQSKKVKKKYRLKKYL</sequence>
<dbReference type="InterPro" id="IPR003593">
    <property type="entry name" value="AAA+_ATPase"/>
</dbReference>
<keyword evidence="7" id="KW-0029">Amino-acid transport</keyword>
<dbReference type="CDD" id="cd03262">
    <property type="entry name" value="ABC_HisP_GlnQ"/>
    <property type="match status" value="1"/>
</dbReference>
<dbReference type="SMART" id="SM00382">
    <property type="entry name" value="AAA"/>
    <property type="match status" value="1"/>
</dbReference>
<accession>A0A923HVY7</accession>
<dbReference type="GO" id="GO:0016887">
    <property type="term" value="F:ATP hydrolysis activity"/>
    <property type="evidence" value="ECO:0007669"/>
    <property type="project" value="InterPro"/>
</dbReference>
<dbReference type="InterPro" id="IPR027417">
    <property type="entry name" value="P-loop_NTPase"/>
</dbReference>
<evidence type="ECO:0000256" key="7">
    <source>
        <dbReference type="ARBA" id="ARBA00022970"/>
    </source>
</evidence>
<dbReference type="InterPro" id="IPR017871">
    <property type="entry name" value="ABC_transporter-like_CS"/>
</dbReference>
<dbReference type="AlphaFoldDB" id="A0A923HVY7"/>
<evidence type="ECO:0000256" key="6">
    <source>
        <dbReference type="ARBA" id="ARBA00022840"/>
    </source>
</evidence>
<evidence type="ECO:0000313" key="10">
    <source>
        <dbReference type="EMBL" id="MBC3888220.1"/>
    </source>
</evidence>
<evidence type="ECO:0000256" key="8">
    <source>
        <dbReference type="ARBA" id="ARBA00023136"/>
    </source>
</evidence>
<evidence type="ECO:0000256" key="1">
    <source>
        <dbReference type="ARBA" id="ARBA00004202"/>
    </source>
</evidence>